<dbReference type="GO" id="GO:0003677">
    <property type="term" value="F:DNA binding"/>
    <property type="evidence" value="ECO:0007669"/>
    <property type="project" value="UniProtKB-KW"/>
</dbReference>
<feature type="domain" description="HTH CENPB-type" evidence="5">
    <location>
        <begin position="83"/>
        <end position="154"/>
    </location>
</feature>
<name>H3A4H9_LATCH</name>
<reference evidence="7" key="1">
    <citation type="submission" date="2011-08" db="EMBL/GenBank/DDBJ databases">
        <title>The draft genome of Latimeria chalumnae.</title>
        <authorList>
            <person name="Di Palma F."/>
            <person name="Alfoldi J."/>
            <person name="Johnson J."/>
            <person name="Berlin A."/>
            <person name="Gnerre S."/>
            <person name="Jaffe D."/>
            <person name="MacCallum I."/>
            <person name="Young S."/>
            <person name="Walker B.J."/>
            <person name="Lander E."/>
            <person name="Lindblad-Toh K."/>
        </authorList>
    </citation>
    <scope>NUCLEOTIDE SEQUENCE [LARGE SCALE GENOMIC DNA]</scope>
    <source>
        <strain evidence="7">Wild caught</strain>
    </source>
</reference>
<dbReference type="Proteomes" id="UP000008672">
    <property type="component" value="Unassembled WGS sequence"/>
</dbReference>
<dbReference type="HOGENOM" id="CLU_018294_0_4_1"/>
<keyword evidence="7" id="KW-1185">Reference proteome</keyword>
<dbReference type="EMBL" id="AFYH01215084">
    <property type="status" value="NOT_ANNOTATED_CDS"/>
    <property type="molecule type" value="Genomic_DNA"/>
</dbReference>
<keyword evidence="4" id="KW-0732">Signal</keyword>
<proteinExistence type="predicted"/>
<dbReference type="InterPro" id="IPR004875">
    <property type="entry name" value="DDE_SF_endonuclease_dom"/>
</dbReference>
<reference evidence="6" key="3">
    <citation type="submission" date="2025-09" db="UniProtKB">
        <authorList>
            <consortium name="Ensembl"/>
        </authorList>
    </citation>
    <scope>IDENTIFICATION</scope>
</reference>
<dbReference type="PANTHER" id="PTHR19303">
    <property type="entry name" value="TRANSPOSON"/>
    <property type="match status" value="1"/>
</dbReference>
<dbReference type="SMART" id="SM00674">
    <property type="entry name" value="CENPB"/>
    <property type="match status" value="1"/>
</dbReference>
<dbReference type="GO" id="GO:0005634">
    <property type="term" value="C:nucleus"/>
    <property type="evidence" value="ECO:0007669"/>
    <property type="project" value="UniProtKB-SubCell"/>
</dbReference>
<dbReference type="InterPro" id="IPR006600">
    <property type="entry name" value="HTH_CenpB_DNA-bd_dom"/>
</dbReference>
<evidence type="ECO:0000313" key="6">
    <source>
        <dbReference type="Ensembl" id="ENSLACP00000004550.1"/>
    </source>
</evidence>
<evidence type="ECO:0000256" key="2">
    <source>
        <dbReference type="ARBA" id="ARBA00023125"/>
    </source>
</evidence>
<dbReference type="AlphaFoldDB" id="H3A4H9"/>
<dbReference type="InterPro" id="IPR050863">
    <property type="entry name" value="CenT-Element_Derived"/>
</dbReference>
<dbReference type="Pfam" id="PF03184">
    <property type="entry name" value="DDE_1"/>
    <property type="match status" value="1"/>
</dbReference>
<dbReference type="SUPFAM" id="SSF46689">
    <property type="entry name" value="Homeodomain-like"/>
    <property type="match status" value="2"/>
</dbReference>
<protein>
    <recommendedName>
        <fullName evidence="5">HTH CENPB-type domain-containing protein</fullName>
    </recommendedName>
</protein>
<evidence type="ECO:0000256" key="4">
    <source>
        <dbReference type="SAM" id="SignalP"/>
    </source>
</evidence>
<dbReference type="InterPro" id="IPR009057">
    <property type="entry name" value="Homeodomain-like_sf"/>
</dbReference>
<evidence type="ECO:0000256" key="1">
    <source>
        <dbReference type="ARBA" id="ARBA00004123"/>
    </source>
</evidence>
<dbReference type="Pfam" id="PF04218">
    <property type="entry name" value="CENP-B_N"/>
    <property type="match status" value="1"/>
</dbReference>
<dbReference type="eggNOG" id="KOG3105">
    <property type="taxonomic scope" value="Eukaryota"/>
</dbReference>
<evidence type="ECO:0000259" key="5">
    <source>
        <dbReference type="PROSITE" id="PS51253"/>
    </source>
</evidence>
<dbReference type="PROSITE" id="PS51253">
    <property type="entry name" value="HTH_CENPB"/>
    <property type="match status" value="1"/>
</dbReference>
<dbReference type="InParanoid" id="H3A4H9"/>
<feature type="chain" id="PRO_5003578977" description="HTH CENPB-type domain-containing protein" evidence="4">
    <location>
        <begin position="18"/>
        <end position="469"/>
    </location>
</feature>
<dbReference type="Gene3D" id="1.10.10.60">
    <property type="entry name" value="Homeodomain-like"/>
    <property type="match status" value="2"/>
</dbReference>
<dbReference type="Pfam" id="PF03221">
    <property type="entry name" value="HTH_Tnp_Tc5"/>
    <property type="match status" value="1"/>
</dbReference>
<dbReference type="GeneTree" id="ENSGT00940000163615"/>
<organism evidence="6 7">
    <name type="scientific">Latimeria chalumnae</name>
    <name type="common">Coelacanth</name>
    <dbReference type="NCBI Taxonomy" id="7897"/>
    <lineage>
        <taxon>Eukaryota</taxon>
        <taxon>Metazoa</taxon>
        <taxon>Chordata</taxon>
        <taxon>Craniata</taxon>
        <taxon>Vertebrata</taxon>
        <taxon>Euteleostomi</taxon>
        <taxon>Coelacanthiformes</taxon>
        <taxon>Coelacanthidae</taxon>
        <taxon>Latimeria</taxon>
    </lineage>
</organism>
<evidence type="ECO:0000313" key="7">
    <source>
        <dbReference type="Proteomes" id="UP000008672"/>
    </source>
</evidence>
<evidence type="ECO:0000256" key="3">
    <source>
        <dbReference type="ARBA" id="ARBA00023242"/>
    </source>
</evidence>
<dbReference type="PANTHER" id="PTHR19303:SF73">
    <property type="entry name" value="PROTEIN PDC2"/>
    <property type="match status" value="1"/>
</dbReference>
<keyword evidence="2" id="KW-0238">DNA-binding</keyword>
<accession>H3A4H9</accession>
<keyword evidence="3" id="KW-0539">Nucleus</keyword>
<comment type="subcellular location">
    <subcellularLocation>
        <location evidence="1">Nucleus</location>
    </subcellularLocation>
</comment>
<dbReference type="InterPro" id="IPR007889">
    <property type="entry name" value="HTH_Psq"/>
</dbReference>
<feature type="signal peptide" evidence="4">
    <location>
        <begin position="1"/>
        <end position="17"/>
    </location>
</feature>
<sequence length="469" mass="54171">ILMLILQYGACPVVVMAERKSYKKRNELSLQQKILLIKEHESSKKSIRALAEQFNCGKTQACTIINRKRDYMTAFEENADSNRKRICYKRGHEDINEATWKWFQATRALNIPLSGPLLQEKALQFARELKIEDFKASNGWLESFRRRHNISFNIICGESASVPESMTENWNTCLPELIKNYLPEDIWNMDETGLFFRALPDKTLVVKAEDCKRGKHSKEHLTVVICANIEGTFTKPWVIGKAQRPRCFRNLDLTKLPVTWRHNKKAWMTGDLFKEWISEFNRIQKLKNRKALLFLDNVPAHIWNVTLSNTTVKFFPDTTISCCQPMAQGVIQALKVNYRKHLLRSVLHKIEKNKKVEEIVKDITVFDSVVWIKSSVMNVSPHAVTNCYRKAGFSTEELTNEDEIEDNELEELTSETQLSLNMSQPLLASEYVDIDKDLSYAADTGPDFESQILNEIKGLSRNEDDAEDN</sequence>
<dbReference type="OMA" id="RFHPCHL"/>
<dbReference type="Ensembl" id="ENSLACT00000004589.1">
    <property type="protein sequence ID" value="ENSLACP00000004550.1"/>
    <property type="gene ID" value="ENSLACG00000004051.1"/>
</dbReference>
<reference evidence="6" key="2">
    <citation type="submission" date="2025-08" db="UniProtKB">
        <authorList>
            <consortium name="Ensembl"/>
        </authorList>
    </citation>
    <scope>IDENTIFICATION</scope>
</reference>